<evidence type="ECO:0000313" key="2">
    <source>
        <dbReference type="EMBL" id="KIK20236.1"/>
    </source>
</evidence>
<evidence type="ECO:0000313" key="3">
    <source>
        <dbReference type="Proteomes" id="UP000054018"/>
    </source>
</evidence>
<organism evidence="2 3">
    <name type="scientific">Pisolithus microcarpus 441</name>
    <dbReference type="NCBI Taxonomy" id="765257"/>
    <lineage>
        <taxon>Eukaryota</taxon>
        <taxon>Fungi</taxon>
        <taxon>Dikarya</taxon>
        <taxon>Basidiomycota</taxon>
        <taxon>Agaricomycotina</taxon>
        <taxon>Agaricomycetes</taxon>
        <taxon>Agaricomycetidae</taxon>
        <taxon>Boletales</taxon>
        <taxon>Sclerodermatineae</taxon>
        <taxon>Pisolithaceae</taxon>
        <taxon>Pisolithus</taxon>
    </lineage>
</organism>
<keyword evidence="3" id="KW-1185">Reference proteome</keyword>
<dbReference type="Proteomes" id="UP000054018">
    <property type="component" value="Unassembled WGS sequence"/>
</dbReference>
<reference evidence="2 3" key="1">
    <citation type="submission" date="2014-04" db="EMBL/GenBank/DDBJ databases">
        <authorList>
            <consortium name="DOE Joint Genome Institute"/>
            <person name="Kuo A."/>
            <person name="Kohler A."/>
            <person name="Costa M.D."/>
            <person name="Nagy L.G."/>
            <person name="Floudas D."/>
            <person name="Copeland A."/>
            <person name="Barry K.W."/>
            <person name="Cichocki N."/>
            <person name="Veneault-Fourrey C."/>
            <person name="LaButti K."/>
            <person name="Lindquist E.A."/>
            <person name="Lipzen A."/>
            <person name="Lundell T."/>
            <person name="Morin E."/>
            <person name="Murat C."/>
            <person name="Sun H."/>
            <person name="Tunlid A."/>
            <person name="Henrissat B."/>
            <person name="Grigoriev I.V."/>
            <person name="Hibbett D.S."/>
            <person name="Martin F."/>
            <person name="Nordberg H.P."/>
            <person name="Cantor M.N."/>
            <person name="Hua S.X."/>
        </authorList>
    </citation>
    <scope>NUCLEOTIDE SEQUENCE [LARGE SCALE GENOMIC DNA]</scope>
    <source>
        <strain evidence="2 3">441</strain>
    </source>
</reference>
<sequence length="128" mass="14612">MRRRECILRSRVIQVFEFGQGSEVRIAYLNHLRAVPLAFSDGDATRSYLPGEALLIAMHSVVLEIRMFPCMEGGDTVLQISRHRVHLLPRFLLLPTPQVHPYHLPEFRRTPPSSSPPTQCRPPSPYLA</sequence>
<evidence type="ECO:0000256" key="1">
    <source>
        <dbReference type="SAM" id="MobiDB-lite"/>
    </source>
</evidence>
<feature type="compositionally biased region" description="Pro residues" evidence="1">
    <location>
        <begin position="113"/>
        <end position="128"/>
    </location>
</feature>
<dbReference type="AlphaFoldDB" id="A0A0C9YU13"/>
<proteinExistence type="predicted"/>
<name>A0A0C9YU13_9AGAM</name>
<dbReference type="HOGENOM" id="CLU_1960454_0_0_1"/>
<protein>
    <submittedName>
        <fullName evidence="2">Uncharacterized protein</fullName>
    </submittedName>
</protein>
<accession>A0A0C9YU13</accession>
<feature type="region of interest" description="Disordered" evidence="1">
    <location>
        <begin position="104"/>
        <end position="128"/>
    </location>
</feature>
<reference evidence="3" key="2">
    <citation type="submission" date="2015-01" db="EMBL/GenBank/DDBJ databases">
        <title>Evolutionary Origins and Diversification of the Mycorrhizal Mutualists.</title>
        <authorList>
            <consortium name="DOE Joint Genome Institute"/>
            <consortium name="Mycorrhizal Genomics Consortium"/>
            <person name="Kohler A."/>
            <person name="Kuo A."/>
            <person name="Nagy L.G."/>
            <person name="Floudas D."/>
            <person name="Copeland A."/>
            <person name="Barry K.W."/>
            <person name="Cichocki N."/>
            <person name="Veneault-Fourrey C."/>
            <person name="LaButti K."/>
            <person name="Lindquist E.A."/>
            <person name="Lipzen A."/>
            <person name="Lundell T."/>
            <person name="Morin E."/>
            <person name="Murat C."/>
            <person name="Riley R."/>
            <person name="Ohm R."/>
            <person name="Sun H."/>
            <person name="Tunlid A."/>
            <person name="Henrissat B."/>
            <person name="Grigoriev I.V."/>
            <person name="Hibbett D.S."/>
            <person name="Martin F."/>
        </authorList>
    </citation>
    <scope>NUCLEOTIDE SEQUENCE [LARGE SCALE GENOMIC DNA]</scope>
    <source>
        <strain evidence="3">441</strain>
    </source>
</reference>
<gene>
    <name evidence="2" type="ORF">PISMIDRAFT_596512</name>
</gene>
<dbReference type="EMBL" id="KN833769">
    <property type="protein sequence ID" value="KIK20236.1"/>
    <property type="molecule type" value="Genomic_DNA"/>
</dbReference>